<gene>
    <name evidence="1" type="ORF">Salmuc_02914</name>
</gene>
<reference evidence="2" key="1">
    <citation type="journal article" date="2014" name="Stand. Genomic Sci.">
        <title>Genome sequence of the exopolysaccharide-producing Salipiger mucosus type strain (DSM 16094(T)), a moderately halophilic member of the Roseobacter clade.</title>
        <authorList>
            <person name="Riedel T."/>
            <person name="Spring S."/>
            <person name="Fiebig A."/>
            <person name="Petersen J."/>
            <person name="Kyrpides N.C."/>
            <person name="Goker M."/>
            <person name="Klenk H.P."/>
        </authorList>
    </citation>
    <scope>NUCLEOTIDE SEQUENCE [LARGE SCALE GENOMIC DNA]</scope>
    <source>
        <strain evidence="2">DSM 16094</strain>
    </source>
</reference>
<protein>
    <submittedName>
        <fullName evidence="1">Uncharacterized protein</fullName>
    </submittedName>
</protein>
<evidence type="ECO:0000313" key="1">
    <source>
        <dbReference type="EMBL" id="EPX76412.1"/>
    </source>
</evidence>
<dbReference type="Proteomes" id="UP000015347">
    <property type="component" value="Unassembled WGS sequence"/>
</dbReference>
<accession>S9Q8R6</accession>
<sequence>MLERLGAREVVVVTDGYHAPRARLVARRLGLVARSSSPRARLSRRRLRAALREVPAYVWYGLSVRP</sequence>
<proteinExistence type="predicted"/>
<dbReference type="eggNOG" id="COG1434">
    <property type="taxonomic scope" value="Bacteria"/>
</dbReference>
<organism evidence="1 2">
    <name type="scientific">Salipiger mucosus DSM 16094</name>
    <dbReference type="NCBI Taxonomy" id="1123237"/>
    <lineage>
        <taxon>Bacteria</taxon>
        <taxon>Pseudomonadati</taxon>
        <taxon>Pseudomonadota</taxon>
        <taxon>Alphaproteobacteria</taxon>
        <taxon>Rhodobacterales</taxon>
        <taxon>Roseobacteraceae</taxon>
        <taxon>Salipiger</taxon>
    </lineage>
</organism>
<dbReference type="HOGENOM" id="CLU_2828725_0_0_5"/>
<dbReference type="AlphaFoldDB" id="S9Q8R6"/>
<dbReference type="EMBL" id="APVH01000050">
    <property type="protein sequence ID" value="EPX76412.1"/>
    <property type="molecule type" value="Genomic_DNA"/>
</dbReference>
<keyword evidence="2" id="KW-1185">Reference proteome</keyword>
<evidence type="ECO:0000313" key="2">
    <source>
        <dbReference type="Proteomes" id="UP000015347"/>
    </source>
</evidence>
<comment type="caution">
    <text evidence="1">The sequence shown here is derived from an EMBL/GenBank/DDBJ whole genome shotgun (WGS) entry which is preliminary data.</text>
</comment>
<name>S9Q8R6_9RHOB</name>